<keyword evidence="5" id="KW-0256">Endoplasmic reticulum</keyword>
<comment type="similarity">
    <text evidence="5">Belongs to the class VI-like SAM-binding methyltransferase superfamily. Isoprenylcysteine carboxyl methyltransferase family.</text>
</comment>
<name>A0A0C9W2E4_9AGAM</name>
<dbReference type="Gene3D" id="1.20.120.1630">
    <property type="match status" value="1"/>
</dbReference>
<feature type="transmembrane region" description="Helical" evidence="5">
    <location>
        <begin position="92"/>
        <end position="112"/>
    </location>
</feature>
<dbReference type="Pfam" id="PF04140">
    <property type="entry name" value="ICMT"/>
    <property type="match status" value="1"/>
</dbReference>
<proteinExistence type="inferred from homology"/>
<dbReference type="GO" id="GO:0005789">
    <property type="term" value="C:endoplasmic reticulum membrane"/>
    <property type="evidence" value="ECO:0007669"/>
    <property type="project" value="UniProtKB-SubCell"/>
</dbReference>
<accession>A0A0C9W2E4</accession>
<evidence type="ECO:0000256" key="4">
    <source>
        <dbReference type="ARBA" id="ARBA00023136"/>
    </source>
</evidence>
<keyword evidence="4 5" id="KW-0472">Membrane</keyword>
<evidence type="ECO:0000313" key="7">
    <source>
        <dbReference type="Proteomes" id="UP000053820"/>
    </source>
</evidence>
<comment type="caution">
    <text evidence="5">Lacks conserved residue(s) required for the propagation of feature annotation.</text>
</comment>
<reference evidence="6 7" key="1">
    <citation type="submission" date="2014-04" db="EMBL/GenBank/DDBJ databases">
        <title>Evolutionary Origins and Diversification of the Mycorrhizal Mutualists.</title>
        <authorList>
            <consortium name="DOE Joint Genome Institute"/>
            <consortium name="Mycorrhizal Genomics Consortium"/>
            <person name="Kohler A."/>
            <person name="Kuo A."/>
            <person name="Nagy L.G."/>
            <person name="Floudas D."/>
            <person name="Copeland A."/>
            <person name="Barry K.W."/>
            <person name="Cichocki N."/>
            <person name="Veneault-Fourrey C."/>
            <person name="LaButti K."/>
            <person name="Lindquist E.A."/>
            <person name="Lipzen A."/>
            <person name="Lundell T."/>
            <person name="Morin E."/>
            <person name="Murat C."/>
            <person name="Riley R."/>
            <person name="Ohm R."/>
            <person name="Sun H."/>
            <person name="Tunlid A."/>
            <person name="Henrissat B."/>
            <person name="Grigoriev I.V."/>
            <person name="Hibbett D.S."/>
            <person name="Martin F."/>
        </authorList>
    </citation>
    <scope>NUCLEOTIDE SEQUENCE [LARGE SCALE GENOMIC DNA]</scope>
    <source>
        <strain evidence="6 7">MD-312</strain>
    </source>
</reference>
<keyword evidence="2 5" id="KW-0812">Transmembrane</keyword>
<feature type="transmembrane region" description="Helical" evidence="5">
    <location>
        <begin position="176"/>
        <end position="199"/>
    </location>
</feature>
<evidence type="ECO:0000256" key="1">
    <source>
        <dbReference type="ARBA" id="ARBA00004141"/>
    </source>
</evidence>
<feature type="transmembrane region" description="Helical" evidence="5">
    <location>
        <begin position="146"/>
        <end position="164"/>
    </location>
</feature>
<organism evidence="6 7">
    <name type="scientific">Hydnomerulius pinastri MD-312</name>
    <dbReference type="NCBI Taxonomy" id="994086"/>
    <lineage>
        <taxon>Eukaryota</taxon>
        <taxon>Fungi</taxon>
        <taxon>Dikarya</taxon>
        <taxon>Basidiomycota</taxon>
        <taxon>Agaricomycotina</taxon>
        <taxon>Agaricomycetes</taxon>
        <taxon>Agaricomycetidae</taxon>
        <taxon>Boletales</taxon>
        <taxon>Boletales incertae sedis</taxon>
        <taxon>Leucogyrophana</taxon>
    </lineage>
</organism>
<dbReference type="EC" id="2.1.1.100" evidence="5"/>
<dbReference type="InterPro" id="IPR007269">
    <property type="entry name" value="ICMT_MeTrfase"/>
</dbReference>
<keyword evidence="5" id="KW-0808">Transferase</keyword>
<keyword evidence="3 5" id="KW-1133">Transmembrane helix</keyword>
<evidence type="ECO:0000313" key="6">
    <source>
        <dbReference type="EMBL" id="KIJ60133.1"/>
    </source>
</evidence>
<keyword evidence="5" id="KW-0949">S-adenosyl-L-methionine</keyword>
<gene>
    <name evidence="6" type="ORF">HYDPIDRAFT_170406</name>
</gene>
<dbReference type="PANTHER" id="PTHR12714:SF9">
    <property type="entry name" value="PROTEIN-S-ISOPRENYLCYSTEINE O-METHYLTRANSFERASE"/>
    <property type="match status" value="1"/>
</dbReference>
<dbReference type="EMBL" id="KN839876">
    <property type="protein sequence ID" value="KIJ60133.1"/>
    <property type="molecule type" value="Genomic_DNA"/>
</dbReference>
<dbReference type="HOGENOM" id="CLU_065200_6_0_1"/>
<dbReference type="OrthoDB" id="422086at2759"/>
<keyword evidence="7" id="KW-1185">Reference proteome</keyword>
<dbReference type="AlphaFoldDB" id="A0A0C9W2E4"/>
<evidence type="ECO:0000256" key="5">
    <source>
        <dbReference type="RuleBase" id="RU362022"/>
    </source>
</evidence>
<evidence type="ECO:0000256" key="2">
    <source>
        <dbReference type="ARBA" id="ARBA00022692"/>
    </source>
</evidence>
<comment type="subcellular location">
    <subcellularLocation>
        <location evidence="5">Endoplasmic reticulum membrane</location>
        <topology evidence="5">Multi-pass membrane protein</topology>
    </subcellularLocation>
    <subcellularLocation>
        <location evidence="1">Membrane</location>
        <topology evidence="1">Multi-pass membrane protein</topology>
    </subcellularLocation>
</comment>
<keyword evidence="5" id="KW-0489">Methyltransferase</keyword>
<comment type="catalytic activity">
    <reaction evidence="5">
        <text>[protein]-C-terminal S-[(2E,6E)-farnesyl]-L-cysteine + S-adenosyl-L-methionine = [protein]-C-terminal S-[(2E,6E)-farnesyl]-L-cysteine methyl ester + S-adenosyl-L-homocysteine</text>
        <dbReference type="Rhea" id="RHEA:21672"/>
        <dbReference type="Rhea" id="RHEA-COMP:12125"/>
        <dbReference type="Rhea" id="RHEA-COMP:12126"/>
        <dbReference type="ChEBI" id="CHEBI:57856"/>
        <dbReference type="ChEBI" id="CHEBI:59789"/>
        <dbReference type="ChEBI" id="CHEBI:90510"/>
        <dbReference type="ChEBI" id="CHEBI:90511"/>
        <dbReference type="EC" id="2.1.1.100"/>
    </reaction>
</comment>
<evidence type="ECO:0000256" key="3">
    <source>
        <dbReference type="ARBA" id="ARBA00022989"/>
    </source>
</evidence>
<sequence>MSFFRLPFVIGAAAGFHISVTAPETPANHERVKASSSEIIIQLMVKLLSLTKLISWAPVVAETVATISFHVAPELVPSLVQTARGPPTTSPGVMFIIASVFALAGGLLRLLCYRTLGRLFTFQLSVRKGHSLVTTGPYAYVRHPSYTGFIMCYIGIIAMHSLPGSWMRESGMMGFAFIRALVWSWVLIVGTIIFAGIAWRMEEEDRMLQRAFGEEWESWARKVKYRMLPGFY</sequence>
<dbReference type="GO" id="GO:0032259">
    <property type="term" value="P:methylation"/>
    <property type="evidence" value="ECO:0007669"/>
    <property type="project" value="UniProtKB-KW"/>
</dbReference>
<dbReference type="PANTHER" id="PTHR12714">
    <property type="entry name" value="PROTEIN-S ISOPRENYLCYSTEINE O-METHYLTRANSFERASE"/>
    <property type="match status" value="1"/>
</dbReference>
<dbReference type="Proteomes" id="UP000053820">
    <property type="component" value="Unassembled WGS sequence"/>
</dbReference>
<dbReference type="GO" id="GO:0004671">
    <property type="term" value="F:protein C-terminal S-isoprenylcysteine carboxyl O-methyltransferase activity"/>
    <property type="evidence" value="ECO:0007669"/>
    <property type="project" value="UniProtKB-EC"/>
</dbReference>
<protein>
    <recommendedName>
        <fullName evidence="5">Protein-S-isoprenylcysteine O-methyltransferase</fullName>
        <ecNumber evidence="5">2.1.1.100</ecNumber>
    </recommendedName>
</protein>